<organism evidence="1">
    <name type="scientific">hydrothermal vent metagenome</name>
    <dbReference type="NCBI Taxonomy" id="652676"/>
    <lineage>
        <taxon>unclassified sequences</taxon>
        <taxon>metagenomes</taxon>
        <taxon>ecological metagenomes</taxon>
    </lineage>
</organism>
<sequence>MCPLSIYHVNEQCEGWAKGCSLALFFLFAEAICYDLKLDKIKLLLVKSEKYFLPIADKFIGVLFAHNSRVLAIDSQGKVGIAHLKN</sequence>
<protein>
    <submittedName>
        <fullName evidence="1">Uncharacterized protein</fullName>
    </submittedName>
</protein>
<evidence type="ECO:0000313" key="1">
    <source>
        <dbReference type="EMBL" id="VAW72413.1"/>
    </source>
</evidence>
<dbReference type="AlphaFoldDB" id="A0A3B0Y7N6"/>
<accession>A0A3B0Y7N6</accession>
<gene>
    <name evidence="1" type="ORF">MNBD_GAMMA10-562</name>
</gene>
<dbReference type="EMBL" id="UOFJ01000662">
    <property type="protein sequence ID" value="VAW72413.1"/>
    <property type="molecule type" value="Genomic_DNA"/>
</dbReference>
<reference evidence="1" key="1">
    <citation type="submission" date="2018-06" db="EMBL/GenBank/DDBJ databases">
        <authorList>
            <person name="Zhirakovskaya E."/>
        </authorList>
    </citation>
    <scope>NUCLEOTIDE SEQUENCE</scope>
</reference>
<name>A0A3B0Y7N6_9ZZZZ</name>
<proteinExistence type="predicted"/>